<dbReference type="GO" id="GO:0005829">
    <property type="term" value="C:cytosol"/>
    <property type="evidence" value="ECO:0007669"/>
    <property type="project" value="TreeGrafter"/>
</dbReference>
<keyword evidence="11" id="KW-1185">Reference proteome</keyword>
<evidence type="ECO:0000256" key="4">
    <source>
        <dbReference type="ARBA" id="ARBA00022723"/>
    </source>
</evidence>
<dbReference type="GO" id="GO:0046033">
    <property type="term" value="P:AMP metabolic process"/>
    <property type="evidence" value="ECO:0007669"/>
    <property type="project" value="TreeGrafter"/>
</dbReference>
<dbReference type="FunFam" id="4.10.800.20:FF:000001">
    <property type="entry name" value="AMP deaminase"/>
    <property type="match status" value="1"/>
</dbReference>
<dbReference type="PANTHER" id="PTHR11359:SF2">
    <property type="entry name" value="AMP DEAMINASE 3"/>
    <property type="match status" value="1"/>
</dbReference>
<dbReference type="InterPro" id="IPR006650">
    <property type="entry name" value="A/AMP_deam_AS"/>
</dbReference>
<reference evidence="10" key="1">
    <citation type="submission" date="2025-08" db="UniProtKB">
        <authorList>
            <consortium name="Ensembl"/>
        </authorList>
    </citation>
    <scope>IDENTIFICATION</scope>
</reference>
<gene>
    <name evidence="10" type="primary">AMPD3</name>
</gene>
<protein>
    <recommendedName>
        <fullName evidence="9">AMP deaminase</fullName>
        <ecNumber evidence="9">3.5.4.6</ecNumber>
    </recommendedName>
</protein>
<dbReference type="GO" id="GO:0003876">
    <property type="term" value="F:AMP deaminase activity"/>
    <property type="evidence" value="ECO:0007669"/>
    <property type="project" value="UniProtKB-EC"/>
</dbReference>
<dbReference type="SUPFAM" id="SSF51556">
    <property type="entry name" value="Metallo-dependent hydrolases"/>
    <property type="match status" value="1"/>
</dbReference>
<proteinExistence type="inferred from homology"/>
<dbReference type="Gene3D" id="4.10.800.20">
    <property type="match status" value="1"/>
</dbReference>
<dbReference type="PROSITE" id="PS00485">
    <property type="entry name" value="A_DEAMINASE"/>
    <property type="match status" value="1"/>
</dbReference>
<keyword evidence="4 9" id="KW-0479">Metal-binding</keyword>
<sequence length="760" mass="87943">MPRQFPKISLSEVDESVRLLAEKVYASVLKEEDTKDALSMYTVPEDCPIGLHQDREMEMLKEIAEQYSEESTKRKKNFKMKRSQLVSQQFPSSLNINPEWAMSVVTPLLFPGTPVCPSIPENSPEFQRVTISGDYCAGITVEDYEQAAKTLMKALFIREKYSRLAYHRFPRTTAQFLRSAENQKWNVEDEILPDMCPCPREGEDPYTTEGIPDDLNYSLQMKDGIVYVYDDAEALKQQQPHSLPYPDLETFAIDLTPHHYITTSHCCPIPNDPLYYGFYLHEMLNEMAELKELKGVPHRDFYNVRKVDTHIHAAACMNQKHLLKFIQTTYKTEADRVVLEKGGQMITLKQVFDTLAMDPYDLTVDSLDVHAGRQTFHRFDKFNSKYNPVGASELREIYLKTDNYIKGEYFARIIKEVAHELEESKYQHAEPRMSIYGRSPDEWESLASWFIQHKVHSPNMRWIIQVPRIYDIFRSKKIVQNFAKLLENIFLPLFEATVNPQKNKEIHVFLKYVTGFDSVDDESKHSDHMFSYKSPKPEEWTSDDNPPYSYYLFHMYANIMVLNNLRKERGLNTFQFRPHCGEAGSITHLVSAFLTADNISHGLNLKKSPVLQYLYYLAQVPIAMSPLSNNSLFLEYSKNPLKEFLQKGLCVSLSTDDPMQFHYTKEALMEEYAIAAQLWKLSTCDTCEIARNSVLQSGLSHQEKKHFLGANYLQDGPDGNDIRRTNVAQIRMAYRHETLCNELSFLVEAVKTEASSTQVE</sequence>
<keyword evidence="6" id="KW-0862">Zinc</keyword>
<keyword evidence="5 9" id="KW-0378">Hydrolase</keyword>
<evidence type="ECO:0000313" key="11">
    <source>
        <dbReference type="Proteomes" id="UP000472277"/>
    </source>
</evidence>
<evidence type="ECO:0000256" key="7">
    <source>
        <dbReference type="ARBA" id="ARBA00023080"/>
    </source>
</evidence>
<comment type="function">
    <text evidence="8">AMP deaminase plays a critical role in energy metabolism. Catalyzes the deamination of AMP to IMP and plays an important role in the purine nucleotide cycle.</text>
</comment>
<keyword evidence="7" id="KW-0546">Nucleotide metabolism</keyword>
<evidence type="ECO:0000256" key="6">
    <source>
        <dbReference type="ARBA" id="ARBA00022833"/>
    </source>
</evidence>
<reference evidence="10" key="2">
    <citation type="submission" date="2025-09" db="UniProtKB">
        <authorList>
            <consortium name="Ensembl"/>
        </authorList>
    </citation>
    <scope>IDENTIFICATION</scope>
</reference>
<comment type="pathway">
    <text evidence="2">Purine metabolism; IMP biosynthesis via salvage pathway; IMP from AMP: step 1/1.</text>
</comment>
<dbReference type="GeneTree" id="ENSGT00950000183011"/>
<dbReference type="CDD" id="cd01319">
    <property type="entry name" value="AMPD"/>
    <property type="match status" value="1"/>
</dbReference>
<dbReference type="PIRSF" id="PIRSF001251">
    <property type="entry name" value="AMP_deaminase_met"/>
    <property type="match status" value="1"/>
</dbReference>
<comment type="similarity">
    <text evidence="3 9">Belongs to the metallo-dependent hydrolases superfamily. Adenosine and AMP deaminases family.</text>
</comment>
<dbReference type="UniPathway" id="UPA00591">
    <property type="reaction ID" value="UER00663"/>
</dbReference>
<dbReference type="FunFam" id="3.20.20.140:FF:000035">
    <property type="entry name" value="Probable amp deaminase"/>
    <property type="match status" value="1"/>
</dbReference>
<dbReference type="Pfam" id="PF19326">
    <property type="entry name" value="AMP_deaminase"/>
    <property type="match status" value="1"/>
</dbReference>
<evidence type="ECO:0000313" key="10">
    <source>
        <dbReference type="Ensembl" id="ENSSTUP00000058346.1"/>
    </source>
</evidence>
<dbReference type="EC" id="3.5.4.6" evidence="9"/>
<dbReference type="AlphaFoldDB" id="A0A674AJ35"/>
<dbReference type="Ensembl" id="ENSSTUT00000061234.1">
    <property type="protein sequence ID" value="ENSSTUP00000058346.1"/>
    <property type="gene ID" value="ENSSTUG00000023365.1"/>
</dbReference>
<dbReference type="NCBIfam" id="TIGR01429">
    <property type="entry name" value="AMP_deaminase"/>
    <property type="match status" value="1"/>
</dbReference>
<comment type="cofactor">
    <cofactor evidence="1 9">
        <name>Zn(2+)</name>
        <dbReference type="ChEBI" id="CHEBI:29105"/>
    </cofactor>
</comment>
<dbReference type="PANTHER" id="PTHR11359">
    <property type="entry name" value="AMP DEAMINASE"/>
    <property type="match status" value="1"/>
</dbReference>
<accession>A0A674AJ35</accession>
<dbReference type="InterPro" id="IPR006329">
    <property type="entry name" value="AMPD"/>
</dbReference>
<dbReference type="GO" id="GO:0032264">
    <property type="term" value="P:IMP salvage"/>
    <property type="evidence" value="ECO:0007669"/>
    <property type="project" value="UniProtKB-UniPathway"/>
</dbReference>
<evidence type="ECO:0000256" key="9">
    <source>
        <dbReference type="PIRNR" id="PIRNR001251"/>
    </source>
</evidence>
<dbReference type="Gene3D" id="3.20.20.140">
    <property type="entry name" value="Metal-dependent hydrolases"/>
    <property type="match status" value="1"/>
</dbReference>
<name>A0A674AJ35_SALTR</name>
<evidence type="ECO:0000256" key="8">
    <source>
        <dbReference type="ARBA" id="ARBA00054146"/>
    </source>
</evidence>
<evidence type="ECO:0000256" key="1">
    <source>
        <dbReference type="ARBA" id="ARBA00001947"/>
    </source>
</evidence>
<evidence type="ECO:0000256" key="3">
    <source>
        <dbReference type="ARBA" id="ARBA00006676"/>
    </source>
</evidence>
<dbReference type="GO" id="GO:0097009">
    <property type="term" value="P:energy homeostasis"/>
    <property type="evidence" value="ECO:0007669"/>
    <property type="project" value="UniProtKB-ARBA"/>
</dbReference>
<dbReference type="Proteomes" id="UP000472277">
    <property type="component" value="Chromosome 17"/>
</dbReference>
<organism evidence="10 11">
    <name type="scientific">Salmo trutta</name>
    <name type="common">Brown trout</name>
    <dbReference type="NCBI Taxonomy" id="8032"/>
    <lineage>
        <taxon>Eukaryota</taxon>
        <taxon>Metazoa</taxon>
        <taxon>Chordata</taxon>
        <taxon>Craniata</taxon>
        <taxon>Vertebrata</taxon>
        <taxon>Euteleostomi</taxon>
        <taxon>Actinopterygii</taxon>
        <taxon>Neopterygii</taxon>
        <taxon>Teleostei</taxon>
        <taxon>Protacanthopterygii</taxon>
        <taxon>Salmoniformes</taxon>
        <taxon>Salmonidae</taxon>
        <taxon>Salmoninae</taxon>
        <taxon>Salmo</taxon>
    </lineage>
</organism>
<dbReference type="GO" id="GO:0046872">
    <property type="term" value="F:metal ion binding"/>
    <property type="evidence" value="ECO:0007669"/>
    <property type="project" value="UniProtKB-KW"/>
</dbReference>
<evidence type="ECO:0000256" key="5">
    <source>
        <dbReference type="ARBA" id="ARBA00022801"/>
    </source>
</evidence>
<comment type="catalytic activity">
    <reaction evidence="9">
        <text>AMP + H2O + H(+) = IMP + NH4(+)</text>
        <dbReference type="Rhea" id="RHEA:14777"/>
        <dbReference type="ChEBI" id="CHEBI:15377"/>
        <dbReference type="ChEBI" id="CHEBI:15378"/>
        <dbReference type="ChEBI" id="CHEBI:28938"/>
        <dbReference type="ChEBI" id="CHEBI:58053"/>
        <dbReference type="ChEBI" id="CHEBI:456215"/>
        <dbReference type="EC" id="3.5.4.6"/>
    </reaction>
</comment>
<dbReference type="InterPro" id="IPR032466">
    <property type="entry name" value="Metal_Hydrolase"/>
</dbReference>
<evidence type="ECO:0000256" key="2">
    <source>
        <dbReference type="ARBA" id="ARBA00004955"/>
    </source>
</evidence>